<accession>A0ABY2QJ59</accession>
<dbReference type="Proteomes" id="UP000308038">
    <property type="component" value="Unassembled WGS sequence"/>
</dbReference>
<dbReference type="Pfam" id="PF07475">
    <property type="entry name" value="Hpr_kinase_C"/>
    <property type="match status" value="1"/>
</dbReference>
<feature type="domain" description="HPr kinase/phosphorylase C-terminal" evidence="1">
    <location>
        <begin position="6"/>
        <end position="81"/>
    </location>
</feature>
<evidence type="ECO:0000259" key="1">
    <source>
        <dbReference type="Pfam" id="PF07475"/>
    </source>
</evidence>
<organism evidence="2 3">
    <name type="scientific">Sphingomonas olei</name>
    <dbReference type="NCBI Taxonomy" id="1886787"/>
    <lineage>
        <taxon>Bacteria</taxon>
        <taxon>Pseudomonadati</taxon>
        <taxon>Pseudomonadota</taxon>
        <taxon>Alphaproteobacteria</taxon>
        <taxon>Sphingomonadales</taxon>
        <taxon>Sphingomonadaceae</taxon>
        <taxon>Sphingomonas</taxon>
    </lineage>
</organism>
<dbReference type="EMBL" id="SSTI01000004">
    <property type="protein sequence ID" value="THG40555.1"/>
    <property type="molecule type" value="Genomic_DNA"/>
</dbReference>
<proteinExistence type="predicted"/>
<dbReference type="InterPro" id="IPR027417">
    <property type="entry name" value="P-loop_NTPase"/>
</dbReference>
<sequence length="143" mass="15304">MPGIETIHASTVAIDGRGIMLMGPSGVGKSDLALRLIDRGALLVSDDYTRLTRTPSALLASAPMTIGGRLEIRGLGIVPVPHVDDVPVALAVRLLRDNMPAPERMPERLVETFAGIAVRLVNLDPRPASAPLVIEYALRHDFP</sequence>
<dbReference type="SUPFAM" id="SSF53795">
    <property type="entry name" value="PEP carboxykinase-like"/>
    <property type="match status" value="1"/>
</dbReference>
<comment type="caution">
    <text evidence="2">The sequence shown here is derived from an EMBL/GenBank/DDBJ whole genome shotgun (WGS) entry which is preliminary data.</text>
</comment>
<keyword evidence="3" id="KW-1185">Reference proteome</keyword>
<name>A0ABY2QJ59_9SPHN</name>
<evidence type="ECO:0000313" key="3">
    <source>
        <dbReference type="Proteomes" id="UP000308038"/>
    </source>
</evidence>
<dbReference type="InterPro" id="IPR011104">
    <property type="entry name" value="Hpr_kin/Pase_C"/>
</dbReference>
<protein>
    <submittedName>
        <fullName evidence="2">Aldolase</fullName>
    </submittedName>
</protein>
<evidence type="ECO:0000313" key="2">
    <source>
        <dbReference type="EMBL" id="THG40555.1"/>
    </source>
</evidence>
<dbReference type="CDD" id="cd01918">
    <property type="entry name" value="HprK_C"/>
    <property type="match status" value="1"/>
</dbReference>
<dbReference type="RefSeq" id="WP_136451211.1">
    <property type="nucleotide sequence ID" value="NZ_SSTI01000004.1"/>
</dbReference>
<dbReference type="Gene3D" id="3.40.50.300">
    <property type="entry name" value="P-loop containing nucleotide triphosphate hydrolases"/>
    <property type="match status" value="1"/>
</dbReference>
<gene>
    <name evidence="2" type="ORF">E5988_06945</name>
</gene>
<reference evidence="2 3" key="1">
    <citation type="submission" date="2019-04" db="EMBL/GenBank/DDBJ databases">
        <title>Microbes associate with the intestines of laboratory mice.</title>
        <authorList>
            <person name="Navarre W."/>
            <person name="Wong E."/>
            <person name="Huang K.C."/>
            <person name="Tropini C."/>
            <person name="Ng K."/>
            <person name="Yu B."/>
        </authorList>
    </citation>
    <scope>NUCLEOTIDE SEQUENCE [LARGE SCALE GENOMIC DNA]</scope>
    <source>
        <strain evidence="2 3">NM83_B4-11</strain>
    </source>
</reference>